<dbReference type="Gene3D" id="3.40.50.720">
    <property type="entry name" value="NAD(P)-binding Rossmann-like Domain"/>
    <property type="match status" value="2"/>
</dbReference>
<keyword evidence="15" id="KW-1185">Reference proteome</keyword>
<dbReference type="PROSITE" id="PS01162">
    <property type="entry name" value="QOR_ZETA_CRYSTAL"/>
    <property type="match status" value="1"/>
</dbReference>
<evidence type="ECO:0000259" key="13">
    <source>
        <dbReference type="PROSITE" id="PS52019"/>
    </source>
</evidence>
<keyword evidence="6" id="KW-0560">Oxidoreductase</keyword>
<dbReference type="GO" id="GO:0016491">
    <property type="term" value="F:oxidoreductase activity"/>
    <property type="evidence" value="ECO:0007669"/>
    <property type="project" value="UniProtKB-KW"/>
</dbReference>
<dbReference type="InterPro" id="IPR036291">
    <property type="entry name" value="NAD(P)-bd_dom_sf"/>
</dbReference>
<dbReference type="Pfam" id="PF21089">
    <property type="entry name" value="PKS_DH_N"/>
    <property type="match status" value="1"/>
</dbReference>
<evidence type="ECO:0000256" key="7">
    <source>
        <dbReference type="ARBA" id="ARBA00023268"/>
    </source>
</evidence>
<evidence type="ECO:0000259" key="11">
    <source>
        <dbReference type="PROSITE" id="PS50075"/>
    </source>
</evidence>
<name>A0AAN6MB61_9PEZI</name>
<reference evidence="14" key="1">
    <citation type="journal article" date="2023" name="Mol. Phylogenet. Evol.">
        <title>Genome-scale phylogeny and comparative genomics of the fungal order Sordariales.</title>
        <authorList>
            <person name="Hensen N."/>
            <person name="Bonometti L."/>
            <person name="Westerberg I."/>
            <person name="Brannstrom I.O."/>
            <person name="Guillou S."/>
            <person name="Cros-Aarteil S."/>
            <person name="Calhoun S."/>
            <person name="Haridas S."/>
            <person name="Kuo A."/>
            <person name="Mondo S."/>
            <person name="Pangilinan J."/>
            <person name="Riley R."/>
            <person name="LaButti K."/>
            <person name="Andreopoulos B."/>
            <person name="Lipzen A."/>
            <person name="Chen C."/>
            <person name="Yan M."/>
            <person name="Daum C."/>
            <person name="Ng V."/>
            <person name="Clum A."/>
            <person name="Steindorff A."/>
            <person name="Ohm R.A."/>
            <person name="Martin F."/>
            <person name="Silar P."/>
            <person name="Natvig D.O."/>
            <person name="Lalanne C."/>
            <person name="Gautier V."/>
            <person name="Ament-Velasquez S.L."/>
            <person name="Kruys A."/>
            <person name="Hutchinson M.I."/>
            <person name="Powell A.J."/>
            <person name="Barry K."/>
            <person name="Miller A.N."/>
            <person name="Grigoriev I.V."/>
            <person name="Debuchy R."/>
            <person name="Gladieux P."/>
            <person name="Hiltunen Thoren M."/>
            <person name="Johannesson H."/>
        </authorList>
    </citation>
    <scope>NUCLEOTIDE SEQUENCE</scope>
    <source>
        <strain evidence="14">CBS 103.79</strain>
    </source>
</reference>
<dbReference type="Pfam" id="PF08242">
    <property type="entry name" value="Methyltransf_12"/>
    <property type="match status" value="1"/>
</dbReference>
<evidence type="ECO:0000256" key="3">
    <source>
        <dbReference type="ARBA" id="ARBA00022603"/>
    </source>
</evidence>
<dbReference type="InterPro" id="IPR016036">
    <property type="entry name" value="Malonyl_transacylase_ACP-bd"/>
</dbReference>
<dbReference type="PROSITE" id="PS52004">
    <property type="entry name" value="KS3_2"/>
    <property type="match status" value="1"/>
</dbReference>
<dbReference type="InterPro" id="IPR001227">
    <property type="entry name" value="Ac_transferase_dom_sf"/>
</dbReference>
<dbReference type="InterPro" id="IPR049551">
    <property type="entry name" value="PKS_DH_C"/>
</dbReference>
<dbReference type="GO" id="GO:0008270">
    <property type="term" value="F:zinc ion binding"/>
    <property type="evidence" value="ECO:0007669"/>
    <property type="project" value="InterPro"/>
</dbReference>
<protein>
    <submittedName>
        <fullName evidence="14">Polyketide synthase</fullName>
    </submittedName>
</protein>
<dbReference type="Pfam" id="PF02801">
    <property type="entry name" value="Ketoacyl-synt_C"/>
    <property type="match status" value="1"/>
</dbReference>
<feature type="compositionally biased region" description="Polar residues" evidence="10">
    <location>
        <begin position="22"/>
        <end position="36"/>
    </location>
</feature>
<dbReference type="InterPro" id="IPR014043">
    <property type="entry name" value="Acyl_transferase_dom"/>
</dbReference>
<dbReference type="GO" id="GO:0008168">
    <property type="term" value="F:methyltransferase activity"/>
    <property type="evidence" value="ECO:0007669"/>
    <property type="project" value="UniProtKB-KW"/>
</dbReference>
<evidence type="ECO:0000256" key="2">
    <source>
        <dbReference type="ARBA" id="ARBA00022553"/>
    </source>
</evidence>
<dbReference type="InterPro" id="IPR020841">
    <property type="entry name" value="PKS_Beta-ketoAc_synthase_dom"/>
</dbReference>
<keyword evidence="5" id="KW-0521">NADP</keyword>
<evidence type="ECO:0000256" key="8">
    <source>
        <dbReference type="ARBA" id="ARBA00023315"/>
    </source>
</evidence>
<feature type="region of interest" description="Disordered" evidence="10">
    <location>
        <begin position="1"/>
        <end position="67"/>
    </location>
</feature>
<dbReference type="FunFam" id="3.40.50.720:FF:000209">
    <property type="entry name" value="Polyketide synthase Pks12"/>
    <property type="match status" value="1"/>
</dbReference>
<dbReference type="InterPro" id="IPR049900">
    <property type="entry name" value="PKS_mFAS_DH"/>
</dbReference>
<dbReference type="SUPFAM" id="SSF55048">
    <property type="entry name" value="Probable ACP-binding domain of malonyl-CoA ACP transacylase"/>
    <property type="match status" value="1"/>
</dbReference>
<feature type="domain" description="Ketosynthase family 3 (KS3)" evidence="12">
    <location>
        <begin position="71"/>
        <end position="491"/>
    </location>
</feature>
<evidence type="ECO:0000256" key="1">
    <source>
        <dbReference type="ARBA" id="ARBA00022450"/>
    </source>
</evidence>
<dbReference type="SMART" id="SM00823">
    <property type="entry name" value="PKS_PP"/>
    <property type="match status" value="1"/>
</dbReference>
<feature type="active site" description="Proton donor; for dehydratase activity" evidence="9">
    <location>
        <position position="1165"/>
    </location>
</feature>
<keyword evidence="3" id="KW-0489">Methyltransferase</keyword>
<dbReference type="GO" id="GO:0006633">
    <property type="term" value="P:fatty acid biosynthetic process"/>
    <property type="evidence" value="ECO:0007669"/>
    <property type="project" value="TreeGrafter"/>
</dbReference>
<dbReference type="PANTHER" id="PTHR43775">
    <property type="entry name" value="FATTY ACID SYNTHASE"/>
    <property type="match status" value="1"/>
</dbReference>
<dbReference type="PROSITE" id="PS50075">
    <property type="entry name" value="CARRIER"/>
    <property type="match status" value="1"/>
</dbReference>
<dbReference type="InterPro" id="IPR011032">
    <property type="entry name" value="GroES-like_sf"/>
</dbReference>
<dbReference type="GO" id="GO:0031177">
    <property type="term" value="F:phosphopantetheine binding"/>
    <property type="evidence" value="ECO:0007669"/>
    <property type="project" value="InterPro"/>
</dbReference>
<dbReference type="PROSITE" id="PS52019">
    <property type="entry name" value="PKS_MFAS_DH"/>
    <property type="match status" value="1"/>
</dbReference>
<dbReference type="CDD" id="cd00833">
    <property type="entry name" value="PKS"/>
    <property type="match status" value="1"/>
</dbReference>
<evidence type="ECO:0000256" key="10">
    <source>
        <dbReference type="SAM" id="MobiDB-lite"/>
    </source>
</evidence>
<accession>A0AAN6MB61</accession>
<dbReference type="InterPro" id="IPR014031">
    <property type="entry name" value="Ketoacyl_synth_C"/>
</dbReference>
<dbReference type="CDD" id="cd05195">
    <property type="entry name" value="enoyl_red"/>
    <property type="match status" value="1"/>
</dbReference>
<evidence type="ECO:0000256" key="5">
    <source>
        <dbReference type="ARBA" id="ARBA00022857"/>
    </source>
</evidence>
<feature type="region of interest" description="C-terminal hotdog fold" evidence="9">
    <location>
        <begin position="1103"/>
        <end position="1253"/>
    </location>
</feature>
<dbReference type="InterPro" id="IPR020806">
    <property type="entry name" value="PKS_PP-bd"/>
</dbReference>
<dbReference type="Pfam" id="PF08659">
    <property type="entry name" value="KR"/>
    <property type="match status" value="1"/>
</dbReference>
<dbReference type="InterPro" id="IPR002364">
    <property type="entry name" value="Quin_OxRdtase/zeta-crystal_CS"/>
</dbReference>
<dbReference type="GO" id="GO:0004312">
    <property type="term" value="F:fatty acid synthase activity"/>
    <property type="evidence" value="ECO:0007669"/>
    <property type="project" value="TreeGrafter"/>
</dbReference>
<dbReference type="SUPFAM" id="SSF52151">
    <property type="entry name" value="FabD/lysophospholipase-like"/>
    <property type="match status" value="1"/>
</dbReference>
<dbReference type="Gene3D" id="3.10.129.110">
    <property type="entry name" value="Polyketide synthase dehydratase"/>
    <property type="match status" value="1"/>
</dbReference>
<dbReference type="SUPFAM" id="SSF53901">
    <property type="entry name" value="Thiolase-like"/>
    <property type="match status" value="1"/>
</dbReference>
<dbReference type="Gene3D" id="3.90.180.10">
    <property type="entry name" value="Medium-chain alcohol dehydrogenases, catalytic domain"/>
    <property type="match status" value="1"/>
</dbReference>
<feature type="active site" description="Proton acceptor; for dehydratase activity" evidence="9">
    <location>
        <position position="995"/>
    </location>
</feature>
<evidence type="ECO:0000256" key="9">
    <source>
        <dbReference type="PROSITE-ProRule" id="PRU01363"/>
    </source>
</evidence>
<dbReference type="InterPro" id="IPR042104">
    <property type="entry name" value="PKS_dehydratase_sf"/>
</dbReference>
<dbReference type="InterPro" id="IPR029063">
    <property type="entry name" value="SAM-dependent_MTases_sf"/>
</dbReference>
<dbReference type="InterPro" id="IPR014030">
    <property type="entry name" value="Ketoacyl_synth_N"/>
</dbReference>
<dbReference type="Pfam" id="PF13602">
    <property type="entry name" value="ADH_zinc_N_2"/>
    <property type="match status" value="1"/>
</dbReference>
<dbReference type="Gene3D" id="3.40.366.10">
    <property type="entry name" value="Malonyl-Coenzyme A Acyl Carrier Protein, domain 2"/>
    <property type="match status" value="1"/>
</dbReference>
<comment type="caution">
    <text evidence="14">The sequence shown here is derived from an EMBL/GenBank/DDBJ whole genome shotgun (WGS) entry which is preliminary data.</text>
</comment>
<dbReference type="PANTHER" id="PTHR43775:SF49">
    <property type="entry name" value="SYNTHASE, PUTATIVE (JCVI)-RELATED"/>
    <property type="match status" value="1"/>
</dbReference>
<dbReference type="GO" id="GO:1901336">
    <property type="term" value="P:lactone biosynthetic process"/>
    <property type="evidence" value="ECO:0007669"/>
    <property type="project" value="UniProtKB-ARBA"/>
</dbReference>
<dbReference type="SUPFAM" id="SSF51735">
    <property type="entry name" value="NAD(P)-binding Rossmann-fold domains"/>
    <property type="match status" value="2"/>
</dbReference>
<dbReference type="InterPro" id="IPR049552">
    <property type="entry name" value="PKS_DH_N"/>
</dbReference>
<dbReference type="SUPFAM" id="SSF47336">
    <property type="entry name" value="ACP-like"/>
    <property type="match status" value="1"/>
</dbReference>
<dbReference type="InterPro" id="IPR032821">
    <property type="entry name" value="PKS_assoc"/>
</dbReference>
<dbReference type="Gene3D" id="3.40.50.150">
    <property type="entry name" value="Vaccinia Virus protein VP39"/>
    <property type="match status" value="1"/>
</dbReference>
<dbReference type="EMBL" id="MU856091">
    <property type="protein sequence ID" value="KAK3897691.1"/>
    <property type="molecule type" value="Genomic_DNA"/>
</dbReference>
<dbReference type="SUPFAM" id="SSF53335">
    <property type="entry name" value="S-adenosyl-L-methionine-dependent methyltransferases"/>
    <property type="match status" value="1"/>
</dbReference>
<reference evidence="14" key="2">
    <citation type="submission" date="2023-05" db="EMBL/GenBank/DDBJ databases">
        <authorList>
            <consortium name="Lawrence Berkeley National Laboratory"/>
            <person name="Steindorff A."/>
            <person name="Hensen N."/>
            <person name="Bonometti L."/>
            <person name="Westerberg I."/>
            <person name="Brannstrom I.O."/>
            <person name="Guillou S."/>
            <person name="Cros-Aarteil S."/>
            <person name="Calhoun S."/>
            <person name="Haridas S."/>
            <person name="Kuo A."/>
            <person name="Mondo S."/>
            <person name="Pangilinan J."/>
            <person name="Riley R."/>
            <person name="Labutti K."/>
            <person name="Andreopoulos B."/>
            <person name="Lipzen A."/>
            <person name="Chen C."/>
            <person name="Yanf M."/>
            <person name="Daum C."/>
            <person name="Ng V."/>
            <person name="Clum A."/>
            <person name="Ohm R."/>
            <person name="Martin F."/>
            <person name="Silar P."/>
            <person name="Natvig D."/>
            <person name="Lalanne C."/>
            <person name="Gautier V."/>
            <person name="Ament-Velasquez S.L."/>
            <person name="Kruys A."/>
            <person name="Hutchinson M.I."/>
            <person name="Powell A.J."/>
            <person name="Barry K."/>
            <person name="Miller A.N."/>
            <person name="Grigoriev I.V."/>
            <person name="Debuchy R."/>
            <person name="Gladieux P."/>
            <person name="Thoren M.H."/>
            <person name="Johannesson H."/>
        </authorList>
    </citation>
    <scope>NUCLEOTIDE SEQUENCE</scope>
    <source>
        <strain evidence="14">CBS 103.79</strain>
    </source>
</reference>
<feature type="domain" description="Carrier" evidence="11">
    <location>
        <begin position="2455"/>
        <end position="2532"/>
    </location>
</feature>
<dbReference type="Gene3D" id="1.10.1200.10">
    <property type="entry name" value="ACP-like"/>
    <property type="match status" value="1"/>
</dbReference>
<dbReference type="SMART" id="SM00825">
    <property type="entry name" value="PKS_KS"/>
    <property type="match status" value="1"/>
</dbReference>
<dbReference type="Pfam" id="PF23114">
    <property type="entry name" value="NAD-bd_HRPKS_sdrA"/>
    <property type="match status" value="1"/>
</dbReference>
<dbReference type="SMART" id="SM00822">
    <property type="entry name" value="PKS_KR"/>
    <property type="match status" value="1"/>
</dbReference>
<dbReference type="Pfam" id="PF00109">
    <property type="entry name" value="ketoacyl-synt"/>
    <property type="match status" value="1"/>
</dbReference>
<dbReference type="SMART" id="SM00829">
    <property type="entry name" value="PKS_ER"/>
    <property type="match status" value="1"/>
</dbReference>
<dbReference type="InterPro" id="IPR006162">
    <property type="entry name" value="Ppantetheine_attach_site"/>
</dbReference>
<evidence type="ECO:0000256" key="4">
    <source>
        <dbReference type="ARBA" id="ARBA00022679"/>
    </source>
</evidence>
<keyword evidence="7" id="KW-0511">Multifunctional enzyme</keyword>
<dbReference type="InterPro" id="IPR057326">
    <property type="entry name" value="KR_dom"/>
</dbReference>
<dbReference type="InterPro" id="IPR013968">
    <property type="entry name" value="PKS_KR"/>
</dbReference>
<dbReference type="SMART" id="SM00827">
    <property type="entry name" value="PKS_AT"/>
    <property type="match status" value="1"/>
</dbReference>
<dbReference type="PROSITE" id="PS00012">
    <property type="entry name" value="PHOSPHOPANTETHEINE"/>
    <property type="match status" value="1"/>
</dbReference>
<dbReference type="GO" id="GO:0030639">
    <property type="term" value="P:polyketide biosynthetic process"/>
    <property type="evidence" value="ECO:0007669"/>
    <property type="project" value="UniProtKB-ARBA"/>
</dbReference>
<dbReference type="Pfam" id="PF16197">
    <property type="entry name" value="KAsynt_C_assoc"/>
    <property type="match status" value="1"/>
</dbReference>
<dbReference type="Pfam" id="PF00550">
    <property type="entry name" value="PP-binding"/>
    <property type="match status" value="1"/>
</dbReference>
<gene>
    <name evidence="14" type="ORF">C8A05DRAFT_47773</name>
</gene>
<evidence type="ECO:0000259" key="12">
    <source>
        <dbReference type="PROSITE" id="PS52004"/>
    </source>
</evidence>
<dbReference type="Proteomes" id="UP001303889">
    <property type="component" value="Unassembled WGS sequence"/>
</dbReference>
<keyword evidence="1" id="KW-0596">Phosphopantetheine</keyword>
<dbReference type="InterPro" id="IPR016039">
    <property type="entry name" value="Thiolase-like"/>
</dbReference>
<evidence type="ECO:0000313" key="15">
    <source>
        <dbReference type="Proteomes" id="UP001303889"/>
    </source>
</evidence>
<dbReference type="InterPro" id="IPR009081">
    <property type="entry name" value="PP-bd_ACP"/>
</dbReference>
<organism evidence="14 15">
    <name type="scientific">Staphylotrichum tortipilum</name>
    <dbReference type="NCBI Taxonomy" id="2831512"/>
    <lineage>
        <taxon>Eukaryota</taxon>
        <taxon>Fungi</taxon>
        <taxon>Dikarya</taxon>
        <taxon>Ascomycota</taxon>
        <taxon>Pezizomycotina</taxon>
        <taxon>Sordariomycetes</taxon>
        <taxon>Sordariomycetidae</taxon>
        <taxon>Sordariales</taxon>
        <taxon>Chaetomiaceae</taxon>
        <taxon>Staphylotrichum</taxon>
    </lineage>
</organism>
<dbReference type="Pfam" id="PF14765">
    <property type="entry name" value="PS-DH"/>
    <property type="match status" value="1"/>
</dbReference>
<dbReference type="InterPro" id="IPR013217">
    <property type="entry name" value="Methyltransf_12"/>
</dbReference>
<evidence type="ECO:0000256" key="6">
    <source>
        <dbReference type="ARBA" id="ARBA00023002"/>
    </source>
</evidence>
<dbReference type="InterPro" id="IPR016035">
    <property type="entry name" value="Acyl_Trfase/lysoPLipase"/>
</dbReference>
<dbReference type="Pfam" id="PF00698">
    <property type="entry name" value="Acyl_transf_1"/>
    <property type="match status" value="1"/>
</dbReference>
<proteinExistence type="predicted"/>
<keyword evidence="8" id="KW-0012">Acyltransferase</keyword>
<dbReference type="InterPro" id="IPR056501">
    <property type="entry name" value="NAD-bd_HRPKS_sdrA"/>
</dbReference>
<sequence>MAGIKLDNGPNGVDAMNGHPASGSSANGVSKNGTHTNGDKLNGTPGLLNRDGLSNGSGLANGGGTHNQPPFEPIAICGMGMRLPGGINDAAGFWEMLYNGRSGRCEVPADRYNAEAWCGPGKIGHTASKFGYFLDHVDLANMDSSFWSMTKKEIEAMDPQQRLTLEVVYECLQNAGQKLDQLRGKKVGVYLGTFEGDWLELDGRDPLHYQMYRLTGYGDYMSANRIHYEFGFMGPSVTIRTACSSSLTALHDACHAIFTGECESAVVACANVICSPRTTATMQEQGVMSPSALCKTFDANADGYARGEAVSAIYVKKLSDAIRDGDPIRSVVRSTAVNAGGKSSTLTAPNTAAHEALIRRGHQLAGISDFSKTAMIECHGTGTAVGDPIETQAVANIFGDRGVYIGSVKTNLGHSEGASGLSSVIKMTLALENETIPPNLNFTTPNPKIPFEKCNLTVPTKPLPWPKDRDHVVGVNSFGIGGSNAHVLLSSASSCGGENAMAVKGDVEASDVNPRPCLLLFSTKHPKALQKMLSQHQAYHLSHPSQLRDMSFSLALKRDALTHRAFCVTDGLDDWTPVVASRPAPRDPSKLVFVFSGQGAQWARMGAALIKNLPEFRTSLRDMDKFLHALPDGPHWSLIDEILAPKTRSRIASAELSQPCCTAIQVALVDLLQRYNVTPGAVVGHSSGEIAAAYASGAITSDEAIMIAYYRGKVMASVDSTKQQGGMAAVGLGSEAAESYLESGVLIGCVNSPESTTLTGDKEALGRVMRKIKEANPDILVRELHVDRAYHSHHMRQVASLYEELMNNKIMASDPAVPFYSSVTCKTVKSGQELGPEYWVNNLVSPVRFSTAVSQILHEPGRKTFVEIGPHSALAGPVRQILKSAKSADEYLNVLTRGGNSHADLFGAVGQLWSAGQPVDLTPVVGEGRFLVDLPLYPWHYEEPLWQESRLAREWRHRKFPHHDLLGSRILETTDANPGWRNMLRLEAVPWIKEHEVAGDIVFPGVGYVAMAGEAVRQLTNGAATDFTVRRVHIKAALILVQDTATEVVTQLQRVPLTHAADSAWYSFSISSYQNGQWLKHAFGQVSAGAEFPHEAPQLAPLPRAVSRKAWYRKLRSLGLEYGPRFLGLKDMTAHPVEPTLVAHMTNDVGEDGESRYAIHPATLDLVPQAMAPALTYGLTRRFDRVAIPTYIGEMYIRPPPDLSPDMTMEVRVTEQRGNVRVGDIVVVSDGDGQVVVSVKDLQMSVISEAEDNDRGNGSGARDPHAAVELEWKQDVNLTDVAALIHPGKDRRDVHALLDRFATLSMRGAAERLRAVEPSSDQPPHIAQFRGWLDGHCGTLPLEESPETVDSLYVQLQETEARAAATSVHRIATNCESIVCGTTDGLALLLEDDVLHRLYDFMQNSDYSAFLDLVAHRRPHLRVLEIGAGTGGTTATVLPALTSAYGERIYLSYTYTDVSSGFFLAAKDRFKSYEAVRYAVLDVSQDPLAQGFDAESFDLIIACNVLHATANLHDTLSNVRKLLHPRGRLFLQELSPETKWINFVMGVLPGWWLGAADTRVTEPYVERQRWDAELRAAGFTGAEAVVYDGYLNNNIIATPALPQPAPAKRVTLLHPVGRAVDEVRGQLERAGYRIDLRTLDVVAAADDDDLSLPPGQDVLSVLDLDPAGPFFHQLTEAQFAHFQELVRQARDRHCGVLWLTGASQVGCADPRFAPVIGVARVVRTETGIDFATLELDNLGGDFGIVPTVLAEFHRRLAEEDVTPEAEWACVRGKILIGRYHFVDVPGGIAEKKRGEEEDARTVLKLEQHRPGLVNTLFWERRAEAEELGEHEVWVDVRTVGLNFKDVLVSLGVIAEPYAIGRGMGYECSGVVTAVGSGVCDYLAGDRVLACSSGSFTTSLKVSETLCAKIPEGMTFEEGATLPAVYCTAIYGLLDAGRLSKGMSVLIHSAAGGVGLAAIQVAKMVGAEIYCTVGNESKAEFLVSQFGIARDHIFHSRDATFLPAVLKATGGRGVDLVLNSLSGELLHASWKCVAKFGTFVEIGRRDLVGRGQLAMDLFEANRTFAGFDLLRFSNERPEVIKGLMERVLEYYAQGHIRPIDPLTTLPATEMGKAIRFMQKAQHMGKIVVTMPTSRDELASEEPRKPIALQSDAAYLLVGGLGGLGRSVTTWLAERGARHFVFLSRSAASVSDDDPFVRELDALGCTAARVSGDVAHYEDVVRAVKAAGGRPIAGVLQASMVLRDNSLVDMSWEEWTTASRPKIQGTWNLHNALLREQPERPLDIFFLFSSAGAMTGQWGQANYNAGNTFLDAFVQYRHALGLAASVLNIGVIGDVGYVSENTDVLDSLRATSQYIMEEPALLDCVELMLKRSVHNPQEDEGRYAQRAQLGIGLRSLLPITAPANRTVWRKDPRMLVYRNLEKVSWGGSAAAGSSSDEELTQLLREASSSMTLLRSADTAERLARELRNTLLGFMMRSEDELDLDGPLASVGIDSLVSIELRNWVRRRLGAEVTVLEIARATSLRDLGATVQRKLIEKYEARTK</sequence>
<dbReference type="SMART" id="SM00826">
    <property type="entry name" value="PKS_DH"/>
    <property type="match status" value="1"/>
</dbReference>
<dbReference type="InterPro" id="IPR013154">
    <property type="entry name" value="ADH-like_N"/>
</dbReference>
<feature type="domain" description="PKS/mFAS DH" evidence="13">
    <location>
        <begin position="963"/>
        <end position="1253"/>
    </location>
</feature>
<dbReference type="InterPro" id="IPR020843">
    <property type="entry name" value="ER"/>
</dbReference>
<keyword evidence="2" id="KW-0597">Phosphoprotein</keyword>
<dbReference type="GO" id="GO:0032259">
    <property type="term" value="P:methylation"/>
    <property type="evidence" value="ECO:0007669"/>
    <property type="project" value="UniProtKB-KW"/>
</dbReference>
<dbReference type="InterPro" id="IPR036736">
    <property type="entry name" value="ACP-like_sf"/>
</dbReference>
<evidence type="ECO:0000313" key="14">
    <source>
        <dbReference type="EMBL" id="KAK3897691.1"/>
    </source>
</evidence>
<feature type="region of interest" description="N-terminal hotdog fold" evidence="9">
    <location>
        <begin position="963"/>
        <end position="1093"/>
    </location>
</feature>
<dbReference type="InterPro" id="IPR020807">
    <property type="entry name" value="PKS_DH"/>
</dbReference>
<dbReference type="SUPFAM" id="SSF50129">
    <property type="entry name" value="GroES-like"/>
    <property type="match status" value="1"/>
</dbReference>
<keyword evidence="4" id="KW-0808">Transferase</keyword>
<dbReference type="Pfam" id="PF08240">
    <property type="entry name" value="ADH_N"/>
    <property type="match status" value="1"/>
</dbReference>
<dbReference type="Gene3D" id="3.40.47.10">
    <property type="match status" value="1"/>
</dbReference>
<dbReference type="InterPro" id="IPR050091">
    <property type="entry name" value="PKS_NRPS_Biosynth_Enz"/>
</dbReference>